<proteinExistence type="inferred from homology"/>
<gene>
    <name evidence="7" type="ORF">I206_01085</name>
    <name evidence="8" type="ORF">I206_100240</name>
</gene>
<dbReference type="Proteomes" id="UP000094020">
    <property type="component" value="Chromosome 1"/>
</dbReference>
<keyword evidence="3" id="KW-0862">Zinc</keyword>
<dbReference type="RefSeq" id="XP_019014997.1">
    <property type="nucleotide sequence ID" value="XM_019152859.1"/>
</dbReference>
<sequence>MSKGQYETRPEGDGPWIPLGGGTEKGYNNGKEATATCFCGEIQLAFPIDKESIKGTFICHCTDCRKVSSSMYATNFIIETKDLKYNFGKEKIKIFKQSKTILEKNSMSNFFCSNCGTLLNRISSGTPNLNYIRVGSVDDLNLHDNLLKPQVEQFIDSKVKWLEPIEGVEQAHGMEYWK</sequence>
<evidence type="ECO:0000313" key="9">
    <source>
        <dbReference type="Proteomes" id="UP000094020"/>
    </source>
</evidence>
<name>A0A1B9IDK7_9TREE</name>
<dbReference type="GeneID" id="30169454"/>
<reference evidence="7" key="3">
    <citation type="submission" date="2016-07" db="EMBL/GenBank/DDBJ databases">
        <title>Evolution of pathogenesis and genome organization in the Tremellales.</title>
        <authorList>
            <person name="Cuomo C."/>
            <person name="Litvintseva A."/>
            <person name="Heitman J."/>
            <person name="Chen Y."/>
            <person name="Sun S."/>
            <person name="Springer D."/>
            <person name="Dromer F."/>
            <person name="Young S."/>
            <person name="Zeng Q."/>
            <person name="Chapman S."/>
            <person name="Gujja S."/>
            <person name="Saif S."/>
            <person name="Birren B."/>
        </authorList>
    </citation>
    <scope>NUCLEOTIDE SEQUENCE</scope>
    <source>
        <strain evidence="7">CBS 10737</strain>
    </source>
</reference>
<feature type="compositionally biased region" description="Basic and acidic residues" evidence="5">
    <location>
        <begin position="1"/>
        <end position="12"/>
    </location>
</feature>
<dbReference type="PROSITE" id="PS51891">
    <property type="entry name" value="CENP_V_GFA"/>
    <property type="match status" value="1"/>
</dbReference>
<keyword evidence="4" id="KW-0456">Lyase</keyword>
<evidence type="ECO:0000313" key="8">
    <source>
        <dbReference type="EMBL" id="WWC66339.1"/>
    </source>
</evidence>
<feature type="domain" description="CENP-V/GFA" evidence="6">
    <location>
        <begin position="33"/>
        <end position="156"/>
    </location>
</feature>
<evidence type="ECO:0000256" key="3">
    <source>
        <dbReference type="ARBA" id="ARBA00022833"/>
    </source>
</evidence>
<dbReference type="PANTHER" id="PTHR33337:SF8">
    <property type="entry name" value="CENP-V_GFA DOMAIN-CONTAINING PROTEIN"/>
    <property type="match status" value="1"/>
</dbReference>
<dbReference type="STRING" id="1296096.A0A1B9IDK7"/>
<keyword evidence="9" id="KW-1185">Reference proteome</keyword>
<reference evidence="7" key="1">
    <citation type="submission" date="2013-07" db="EMBL/GenBank/DDBJ databases">
        <title>The Genome Sequence of Cryptococcus pinus CBS10737.</title>
        <authorList>
            <consortium name="The Broad Institute Genome Sequencing Platform"/>
            <person name="Cuomo C."/>
            <person name="Litvintseva A."/>
            <person name="Chen Y."/>
            <person name="Heitman J."/>
            <person name="Sun S."/>
            <person name="Springer D."/>
            <person name="Dromer F."/>
            <person name="Young S.K."/>
            <person name="Zeng Q."/>
            <person name="Gargeya S."/>
            <person name="Fitzgerald M."/>
            <person name="Abouelleil A."/>
            <person name="Alvarado L."/>
            <person name="Berlin A.M."/>
            <person name="Chapman S.B."/>
            <person name="Dewar J."/>
            <person name="Goldberg J."/>
            <person name="Griggs A."/>
            <person name="Gujja S."/>
            <person name="Hansen M."/>
            <person name="Howarth C."/>
            <person name="Imamovic A."/>
            <person name="Larimer J."/>
            <person name="McCowan C."/>
            <person name="Murphy C."/>
            <person name="Pearson M."/>
            <person name="Priest M."/>
            <person name="Roberts A."/>
            <person name="Saif S."/>
            <person name="Shea T."/>
            <person name="Sykes S."/>
            <person name="Wortman J."/>
            <person name="Nusbaum C."/>
            <person name="Birren B."/>
        </authorList>
    </citation>
    <scope>NUCLEOTIDE SEQUENCE [LARGE SCALE GENOMIC DNA]</scope>
    <source>
        <strain evidence="7">CBS 10737</strain>
    </source>
</reference>
<dbReference type="InterPro" id="IPR011057">
    <property type="entry name" value="Mss4-like_sf"/>
</dbReference>
<dbReference type="InterPro" id="IPR006913">
    <property type="entry name" value="CENP-V/GFA"/>
</dbReference>
<evidence type="ECO:0000256" key="2">
    <source>
        <dbReference type="ARBA" id="ARBA00022723"/>
    </source>
</evidence>
<dbReference type="GO" id="GO:0046872">
    <property type="term" value="F:metal ion binding"/>
    <property type="evidence" value="ECO:0007669"/>
    <property type="project" value="UniProtKB-KW"/>
</dbReference>
<reference evidence="8" key="4">
    <citation type="submission" date="2024-02" db="EMBL/GenBank/DDBJ databases">
        <title>Comparative genomics of Cryptococcus and Kwoniella reveals pathogenesis evolution and contrasting modes of karyotype evolution via chromosome fusion or intercentromeric recombination.</title>
        <authorList>
            <person name="Coelho M.A."/>
            <person name="David-Palma M."/>
            <person name="Shea T."/>
            <person name="Bowers K."/>
            <person name="McGinley-Smith S."/>
            <person name="Mohammad A.W."/>
            <person name="Gnirke A."/>
            <person name="Yurkov A.M."/>
            <person name="Nowrousian M."/>
            <person name="Sun S."/>
            <person name="Cuomo C.A."/>
            <person name="Heitman J."/>
        </authorList>
    </citation>
    <scope>NUCLEOTIDE SEQUENCE</scope>
    <source>
        <strain evidence="8">CBS 10737</strain>
    </source>
</reference>
<dbReference type="PANTHER" id="PTHR33337">
    <property type="entry name" value="GFA DOMAIN-CONTAINING PROTEIN"/>
    <property type="match status" value="1"/>
</dbReference>
<reference evidence="8" key="2">
    <citation type="submission" date="2013-07" db="EMBL/GenBank/DDBJ databases">
        <authorList>
            <consortium name="The Broad Institute Genome Sequencing Platform"/>
            <person name="Cuomo C."/>
            <person name="Litvintseva A."/>
            <person name="Chen Y."/>
            <person name="Heitman J."/>
            <person name="Sun S."/>
            <person name="Springer D."/>
            <person name="Dromer F."/>
            <person name="Young S.K."/>
            <person name="Zeng Q."/>
            <person name="Gargeya S."/>
            <person name="Fitzgerald M."/>
            <person name="Abouelleil A."/>
            <person name="Alvarado L."/>
            <person name="Berlin A.M."/>
            <person name="Chapman S.B."/>
            <person name="Dewar J."/>
            <person name="Goldberg J."/>
            <person name="Griggs A."/>
            <person name="Gujja S."/>
            <person name="Hansen M."/>
            <person name="Howarth C."/>
            <person name="Imamovic A."/>
            <person name="Larimer J."/>
            <person name="McCowan C."/>
            <person name="Murphy C."/>
            <person name="Pearson M."/>
            <person name="Priest M."/>
            <person name="Roberts A."/>
            <person name="Saif S."/>
            <person name="Shea T."/>
            <person name="Sykes S."/>
            <person name="Wortman J."/>
            <person name="Nusbaum C."/>
            <person name="Birren B."/>
        </authorList>
    </citation>
    <scope>NUCLEOTIDE SEQUENCE</scope>
    <source>
        <strain evidence="8">CBS 10737</strain>
    </source>
</reference>
<evidence type="ECO:0000256" key="4">
    <source>
        <dbReference type="ARBA" id="ARBA00023239"/>
    </source>
</evidence>
<dbReference type="KEGG" id="kpin:30169454"/>
<evidence type="ECO:0000256" key="1">
    <source>
        <dbReference type="ARBA" id="ARBA00005495"/>
    </source>
</evidence>
<dbReference type="Pfam" id="PF04828">
    <property type="entry name" value="GFA"/>
    <property type="match status" value="1"/>
</dbReference>
<dbReference type="GO" id="GO:0016846">
    <property type="term" value="F:carbon-sulfur lyase activity"/>
    <property type="evidence" value="ECO:0007669"/>
    <property type="project" value="InterPro"/>
</dbReference>
<accession>A0A1B9IDK7</accession>
<dbReference type="SUPFAM" id="SSF51316">
    <property type="entry name" value="Mss4-like"/>
    <property type="match status" value="1"/>
</dbReference>
<dbReference type="Gene3D" id="3.90.1590.10">
    <property type="entry name" value="glutathione-dependent formaldehyde- activating enzyme (gfa)"/>
    <property type="match status" value="1"/>
</dbReference>
<dbReference type="OrthoDB" id="428768at2759"/>
<keyword evidence="2" id="KW-0479">Metal-binding</keyword>
<dbReference type="EMBL" id="CP144519">
    <property type="protein sequence ID" value="WWC66339.1"/>
    <property type="molecule type" value="Genomic_DNA"/>
</dbReference>
<evidence type="ECO:0000313" key="7">
    <source>
        <dbReference type="EMBL" id="OCF53778.1"/>
    </source>
</evidence>
<dbReference type="EMBL" id="KI894007">
    <property type="protein sequence ID" value="OCF53778.1"/>
    <property type="molecule type" value="Genomic_DNA"/>
</dbReference>
<comment type="similarity">
    <text evidence="1">Belongs to the Gfa family.</text>
</comment>
<evidence type="ECO:0000259" key="6">
    <source>
        <dbReference type="PROSITE" id="PS51891"/>
    </source>
</evidence>
<organism evidence="7">
    <name type="scientific">Kwoniella pini CBS 10737</name>
    <dbReference type="NCBI Taxonomy" id="1296096"/>
    <lineage>
        <taxon>Eukaryota</taxon>
        <taxon>Fungi</taxon>
        <taxon>Dikarya</taxon>
        <taxon>Basidiomycota</taxon>
        <taxon>Agaricomycotina</taxon>
        <taxon>Tremellomycetes</taxon>
        <taxon>Tremellales</taxon>
        <taxon>Cryptococcaceae</taxon>
        <taxon>Kwoniella</taxon>
    </lineage>
</organism>
<protein>
    <recommendedName>
        <fullName evidence="6">CENP-V/GFA domain-containing protein</fullName>
    </recommendedName>
</protein>
<evidence type="ECO:0000256" key="5">
    <source>
        <dbReference type="SAM" id="MobiDB-lite"/>
    </source>
</evidence>
<dbReference type="AlphaFoldDB" id="A0A1B9IDK7"/>
<feature type="region of interest" description="Disordered" evidence="5">
    <location>
        <begin position="1"/>
        <end position="21"/>
    </location>
</feature>